<dbReference type="Gene3D" id="3.40.50.1820">
    <property type="entry name" value="alpha/beta hydrolase"/>
    <property type="match status" value="1"/>
</dbReference>
<evidence type="ECO:0000259" key="1">
    <source>
        <dbReference type="Pfam" id="PF20408"/>
    </source>
</evidence>
<dbReference type="EMBL" id="JBHRSK010000004">
    <property type="protein sequence ID" value="MFC2967518.1"/>
    <property type="molecule type" value="Genomic_DNA"/>
</dbReference>
<dbReference type="InterPro" id="IPR026555">
    <property type="entry name" value="NSL3/Tex30"/>
</dbReference>
<dbReference type="PANTHER" id="PTHR13136:SF11">
    <property type="entry name" value="TESTIS-EXPRESSED PROTEIN 30"/>
    <property type="match status" value="1"/>
</dbReference>
<sequence length="261" mass="28585">MDTDAGRSHRAGSDSGGRDVLIVIGRQNTAKKSPQLDGVIRALQERGMAVERFGFDPDGRFRRALPPAMEVEQSAARRRVGAVHNWLWRFASLGLRPFRFAPGRLNRLSKEAVTARLCARSVRRFADGLGPETRIFVLAHSFGGRIAAQLEPMPALRGVVCFGYPFKHPERRREAARTLPLATLDTPFLIIQGRQDAYGGAAEAGRCRMSPCVSVEFVDAGHDYEGAVADEFRTVVERIAGFLQLAGGPPVLGRGIIPPQE</sequence>
<protein>
    <submittedName>
        <fullName evidence="2">Alpha/beta family hydrolase</fullName>
    </submittedName>
</protein>
<reference evidence="3" key="1">
    <citation type="journal article" date="2019" name="Int. J. Syst. Evol. Microbiol.">
        <title>The Global Catalogue of Microorganisms (GCM) 10K type strain sequencing project: providing services to taxonomists for standard genome sequencing and annotation.</title>
        <authorList>
            <consortium name="The Broad Institute Genomics Platform"/>
            <consortium name="The Broad Institute Genome Sequencing Center for Infectious Disease"/>
            <person name="Wu L."/>
            <person name="Ma J."/>
        </authorList>
    </citation>
    <scope>NUCLEOTIDE SEQUENCE [LARGE SCALE GENOMIC DNA]</scope>
    <source>
        <strain evidence="3">KCTC 62192</strain>
    </source>
</reference>
<proteinExistence type="predicted"/>
<comment type="caution">
    <text evidence="2">The sequence shown here is derived from an EMBL/GenBank/DDBJ whole genome shotgun (WGS) entry which is preliminary data.</text>
</comment>
<name>A0ABV7AF11_9RHOB</name>
<dbReference type="InterPro" id="IPR046879">
    <property type="entry name" value="KANL3/Tex30_Abhydrolase"/>
</dbReference>
<dbReference type="GO" id="GO:0016787">
    <property type="term" value="F:hydrolase activity"/>
    <property type="evidence" value="ECO:0007669"/>
    <property type="project" value="UniProtKB-KW"/>
</dbReference>
<dbReference type="SUPFAM" id="SSF53474">
    <property type="entry name" value="alpha/beta-Hydrolases"/>
    <property type="match status" value="1"/>
</dbReference>
<dbReference type="Pfam" id="PF20408">
    <property type="entry name" value="Abhydrolase_11"/>
    <property type="match status" value="1"/>
</dbReference>
<dbReference type="RefSeq" id="WP_377832168.1">
    <property type="nucleotide sequence ID" value="NZ_JBHRSK010000004.1"/>
</dbReference>
<organism evidence="2 3">
    <name type="scientific">Acidimangrovimonas pyrenivorans</name>
    <dbReference type="NCBI Taxonomy" id="2030798"/>
    <lineage>
        <taxon>Bacteria</taxon>
        <taxon>Pseudomonadati</taxon>
        <taxon>Pseudomonadota</taxon>
        <taxon>Alphaproteobacteria</taxon>
        <taxon>Rhodobacterales</taxon>
        <taxon>Paracoccaceae</taxon>
        <taxon>Acidimangrovimonas</taxon>
    </lineage>
</organism>
<dbReference type="PANTHER" id="PTHR13136">
    <property type="entry name" value="TESTIS DEVELOPMENT PROTEIN PRTD"/>
    <property type="match status" value="1"/>
</dbReference>
<dbReference type="Proteomes" id="UP001595443">
    <property type="component" value="Unassembled WGS sequence"/>
</dbReference>
<gene>
    <name evidence="2" type="ORF">ACFOES_05380</name>
</gene>
<evidence type="ECO:0000313" key="2">
    <source>
        <dbReference type="EMBL" id="MFC2967518.1"/>
    </source>
</evidence>
<keyword evidence="3" id="KW-1185">Reference proteome</keyword>
<keyword evidence="2" id="KW-0378">Hydrolase</keyword>
<feature type="domain" description="KANL3/Tex30 alpha/beta hydrolase-like" evidence="1">
    <location>
        <begin position="122"/>
        <end position="227"/>
    </location>
</feature>
<dbReference type="InterPro" id="IPR029058">
    <property type="entry name" value="AB_hydrolase_fold"/>
</dbReference>
<evidence type="ECO:0000313" key="3">
    <source>
        <dbReference type="Proteomes" id="UP001595443"/>
    </source>
</evidence>
<accession>A0ABV7AF11</accession>